<name>A0A9P6AED2_9AGAM</name>
<feature type="compositionally biased region" description="Basic residues" evidence="1">
    <location>
        <begin position="44"/>
        <end position="62"/>
    </location>
</feature>
<comment type="caution">
    <text evidence="2">The sequence shown here is derived from an EMBL/GenBank/DDBJ whole genome shotgun (WGS) entry which is preliminary data.</text>
</comment>
<proteinExistence type="predicted"/>
<keyword evidence="3" id="KW-1185">Reference proteome</keyword>
<reference evidence="2" key="1">
    <citation type="journal article" date="2020" name="Nat. Commun.">
        <title>Large-scale genome sequencing of mycorrhizal fungi provides insights into the early evolution of symbiotic traits.</title>
        <authorList>
            <person name="Miyauchi S."/>
            <person name="Kiss E."/>
            <person name="Kuo A."/>
            <person name="Drula E."/>
            <person name="Kohler A."/>
            <person name="Sanchez-Garcia M."/>
            <person name="Morin E."/>
            <person name="Andreopoulos B."/>
            <person name="Barry K.W."/>
            <person name="Bonito G."/>
            <person name="Buee M."/>
            <person name="Carver A."/>
            <person name="Chen C."/>
            <person name="Cichocki N."/>
            <person name="Clum A."/>
            <person name="Culley D."/>
            <person name="Crous P.W."/>
            <person name="Fauchery L."/>
            <person name="Girlanda M."/>
            <person name="Hayes R.D."/>
            <person name="Keri Z."/>
            <person name="LaButti K."/>
            <person name="Lipzen A."/>
            <person name="Lombard V."/>
            <person name="Magnuson J."/>
            <person name="Maillard F."/>
            <person name="Murat C."/>
            <person name="Nolan M."/>
            <person name="Ohm R.A."/>
            <person name="Pangilinan J."/>
            <person name="Pereira M.F."/>
            <person name="Perotto S."/>
            <person name="Peter M."/>
            <person name="Pfister S."/>
            <person name="Riley R."/>
            <person name="Sitrit Y."/>
            <person name="Stielow J.B."/>
            <person name="Szollosi G."/>
            <person name="Zifcakova L."/>
            <person name="Stursova M."/>
            <person name="Spatafora J.W."/>
            <person name="Tedersoo L."/>
            <person name="Vaario L.M."/>
            <person name="Yamada A."/>
            <person name="Yan M."/>
            <person name="Wang P."/>
            <person name="Xu J."/>
            <person name="Bruns T."/>
            <person name="Baldrian P."/>
            <person name="Vilgalys R."/>
            <person name="Dunand C."/>
            <person name="Henrissat B."/>
            <person name="Grigoriev I.V."/>
            <person name="Hibbett D."/>
            <person name="Nagy L.G."/>
            <person name="Martin F.M."/>
        </authorList>
    </citation>
    <scope>NUCLEOTIDE SEQUENCE</scope>
    <source>
        <strain evidence="2">UP504</strain>
    </source>
</reference>
<evidence type="ECO:0000313" key="2">
    <source>
        <dbReference type="EMBL" id="KAF9504318.1"/>
    </source>
</evidence>
<sequence length="108" mass="12427">MAGLCWCRCVKNCRRQFWRVRTRHRPDCAGGRARDGWVGLTTRHQQRPHHHKQGGREGKRKQGLPQALLAGTDETKRKQGFGGFRSFLHACVVLVPQTTTWNPRNLLT</sequence>
<gene>
    <name evidence="2" type="ORF">BS47DRAFT_692053</name>
</gene>
<evidence type="ECO:0000313" key="3">
    <source>
        <dbReference type="Proteomes" id="UP000886523"/>
    </source>
</evidence>
<dbReference type="EMBL" id="MU129238">
    <property type="protein sequence ID" value="KAF9504318.1"/>
    <property type="molecule type" value="Genomic_DNA"/>
</dbReference>
<dbReference type="Proteomes" id="UP000886523">
    <property type="component" value="Unassembled WGS sequence"/>
</dbReference>
<organism evidence="2 3">
    <name type="scientific">Hydnum rufescens UP504</name>
    <dbReference type="NCBI Taxonomy" id="1448309"/>
    <lineage>
        <taxon>Eukaryota</taxon>
        <taxon>Fungi</taxon>
        <taxon>Dikarya</taxon>
        <taxon>Basidiomycota</taxon>
        <taxon>Agaricomycotina</taxon>
        <taxon>Agaricomycetes</taxon>
        <taxon>Cantharellales</taxon>
        <taxon>Hydnaceae</taxon>
        <taxon>Hydnum</taxon>
    </lineage>
</organism>
<protein>
    <submittedName>
        <fullName evidence="2">Uncharacterized protein</fullName>
    </submittedName>
</protein>
<dbReference type="AlphaFoldDB" id="A0A9P6AED2"/>
<feature type="region of interest" description="Disordered" evidence="1">
    <location>
        <begin position="39"/>
        <end position="65"/>
    </location>
</feature>
<evidence type="ECO:0000256" key="1">
    <source>
        <dbReference type="SAM" id="MobiDB-lite"/>
    </source>
</evidence>
<accession>A0A9P6AED2</accession>